<sequence>MMLQPSMYWCWVMDEDTQCLTLELEEGVYHTPYKSKHLLGHVSLPQEFTLEHLQCFTSVEEDIQQFAAGLTSELASQIAINAVAARFFHKPLAPKSWYFTKPRLHGMHHHFALLQCKREQLKVYIVEKEAQASVCMLISSQVALDESAQLKPFSLIKVMNDYLQPYLP</sequence>
<dbReference type="AlphaFoldDB" id="A0A8J6IVL9"/>
<keyword evidence="3" id="KW-0131">Cell cycle</keyword>
<dbReference type="Pfam" id="PF07126">
    <property type="entry name" value="ZapC_C"/>
    <property type="match status" value="1"/>
</dbReference>
<dbReference type="Pfam" id="PF21083">
    <property type="entry name" value="ZapC_N"/>
    <property type="match status" value="1"/>
</dbReference>
<keyword evidence="4" id="KW-1185">Reference proteome</keyword>
<organism evidence="3 4">
    <name type="scientific">Neptunicella marina</name>
    <dbReference type="NCBI Taxonomy" id="2125989"/>
    <lineage>
        <taxon>Bacteria</taxon>
        <taxon>Pseudomonadati</taxon>
        <taxon>Pseudomonadota</taxon>
        <taxon>Gammaproteobacteria</taxon>
        <taxon>Alteromonadales</taxon>
        <taxon>Alteromonadaceae</taxon>
        <taxon>Neptunicella</taxon>
    </lineage>
</organism>
<proteinExistence type="predicted"/>
<dbReference type="InterPro" id="IPR048372">
    <property type="entry name" value="ZapC_C"/>
</dbReference>
<comment type="caution">
    <text evidence="3">The sequence shown here is derived from an EMBL/GenBank/DDBJ whole genome shotgun (WGS) entry which is preliminary data.</text>
</comment>
<dbReference type="GO" id="GO:0051301">
    <property type="term" value="P:cell division"/>
    <property type="evidence" value="ECO:0007669"/>
    <property type="project" value="UniProtKB-KW"/>
</dbReference>
<reference evidence="3" key="2">
    <citation type="submission" date="2020-08" db="EMBL/GenBank/DDBJ databases">
        <authorList>
            <person name="Lai Q."/>
        </authorList>
    </citation>
    <scope>NUCLEOTIDE SEQUENCE</scope>
    <source>
        <strain evidence="3">S27-2</strain>
    </source>
</reference>
<accession>A0A8J6IVL9</accession>
<dbReference type="EMBL" id="JACNEP010000019">
    <property type="protein sequence ID" value="MBC3767506.1"/>
    <property type="molecule type" value="Genomic_DNA"/>
</dbReference>
<evidence type="ECO:0000259" key="1">
    <source>
        <dbReference type="Pfam" id="PF07126"/>
    </source>
</evidence>
<reference evidence="3" key="1">
    <citation type="journal article" date="2018" name="Int. J. Syst. Evol. Microbiol.">
        <title>Neptunicella marina gen. nov., sp. nov., isolated from surface seawater.</title>
        <authorList>
            <person name="Liu X."/>
            <person name="Lai Q."/>
            <person name="Du Y."/>
            <person name="Zhang X."/>
            <person name="Liu Z."/>
            <person name="Sun F."/>
            <person name="Shao Z."/>
        </authorList>
    </citation>
    <scope>NUCLEOTIDE SEQUENCE</scope>
    <source>
        <strain evidence="3">S27-2</strain>
    </source>
</reference>
<feature type="domain" description="Cell-division protein ZapC N-terminal" evidence="2">
    <location>
        <begin position="2"/>
        <end position="90"/>
    </location>
</feature>
<feature type="domain" description="Cell-division protein ZapC C-terminal" evidence="1">
    <location>
        <begin position="91"/>
        <end position="166"/>
    </location>
</feature>
<dbReference type="Proteomes" id="UP000601768">
    <property type="component" value="Unassembled WGS sequence"/>
</dbReference>
<keyword evidence="3" id="KW-0132">Cell division</keyword>
<dbReference type="RefSeq" id="WP_186508052.1">
    <property type="nucleotide sequence ID" value="NZ_JACNEP010000019.1"/>
</dbReference>
<dbReference type="InterPro" id="IPR048373">
    <property type="entry name" value="ZapC_N"/>
</dbReference>
<evidence type="ECO:0000313" key="4">
    <source>
        <dbReference type="Proteomes" id="UP000601768"/>
    </source>
</evidence>
<gene>
    <name evidence="3" type="ORF">H8B19_16630</name>
</gene>
<evidence type="ECO:0000313" key="3">
    <source>
        <dbReference type="EMBL" id="MBC3767506.1"/>
    </source>
</evidence>
<protein>
    <submittedName>
        <fullName evidence="3">Cell division protein ZapC</fullName>
    </submittedName>
</protein>
<evidence type="ECO:0000259" key="2">
    <source>
        <dbReference type="Pfam" id="PF21083"/>
    </source>
</evidence>
<name>A0A8J6IVL9_9ALTE</name>